<dbReference type="Proteomes" id="UP000765509">
    <property type="component" value="Unassembled WGS sequence"/>
</dbReference>
<feature type="compositionally biased region" description="Low complexity" evidence="2">
    <location>
        <begin position="181"/>
        <end position="195"/>
    </location>
</feature>
<comment type="caution">
    <text evidence="3">The sequence shown here is derived from an EMBL/GenBank/DDBJ whole genome shotgun (WGS) entry which is preliminary data.</text>
</comment>
<gene>
    <name evidence="3" type="ORF">O181_051923</name>
</gene>
<dbReference type="AlphaFoldDB" id="A0A9Q3E1Q5"/>
<keyword evidence="4" id="KW-1185">Reference proteome</keyword>
<sequence>MKSISPSSSINQIQIENELVQDQSNHQDQLRRIESNENSKKLIKNSLIFKVDKTSPNSKLIPFKSNQKKLNHIKVLNRIPSRLKHQKTETKKIFKENLFWYKQQLQHQQQTNQQQQENLQDINNHKQKKLNKNLITSILSSKKSQLHSIKNDLISLKQDLTLSSGDLPSPKSDSWFKNEVSNSSSASMSSSNSFSSNDKKLIIKKRLNSLNKKINLFIPHLDHPQIKPSSSSNLIHSSKKIKSINQSTSFENLHSCALDSSQSNSVKGKSKDSSPSLANSNQPLTQPQAQLDQSFNKTHSEINPPQLSIITKNLANQNFLSPSTEESIVTDVLIEQQGGFCLLSKILFTERLRNSPWKTVKLIRHYDHPGHWDAHYVEGSSQIKSVPTPHSTQTFLLPTSDWNWLTDFMIDKKLKSVDCNGWEYYNIFTRKWQPRPRCGATFIRRRRWIRVRAKSQRLCREITEQRSFKFWILDIKKRAPDIIKRIQLN</sequence>
<evidence type="ECO:0000256" key="2">
    <source>
        <dbReference type="SAM" id="MobiDB-lite"/>
    </source>
</evidence>
<keyword evidence="1" id="KW-0175">Coiled coil</keyword>
<organism evidence="3 4">
    <name type="scientific">Austropuccinia psidii MF-1</name>
    <dbReference type="NCBI Taxonomy" id="1389203"/>
    <lineage>
        <taxon>Eukaryota</taxon>
        <taxon>Fungi</taxon>
        <taxon>Dikarya</taxon>
        <taxon>Basidiomycota</taxon>
        <taxon>Pucciniomycotina</taxon>
        <taxon>Pucciniomycetes</taxon>
        <taxon>Pucciniales</taxon>
        <taxon>Sphaerophragmiaceae</taxon>
        <taxon>Austropuccinia</taxon>
    </lineage>
</organism>
<feature type="coiled-coil region" evidence="1">
    <location>
        <begin position="105"/>
        <end position="132"/>
    </location>
</feature>
<dbReference type="EMBL" id="AVOT02022662">
    <property type="protein sequence ID" value="MBW0512208.1"/>
    <property type="molecule type" value="Genomic_DNA"/>
</dbReference>
<name>A0A9Q3E1Q5_9BASI</name>
<reference evidence="3" key="1">
    <citation type="submission" date="2021-03" db="EMBL/GenBank/DDBJ databases">
        <title>Draft genome sequence of rust myrtle Austropuccinia psidii MF-1, a brazilian biotype.</title>
        <authorList>
            <person name="Quecine M.C."/>
            <person name="Pachon D.M.R."/>
            <person name="Bonatelli M.L."/>
            <person name="Correr F.H."/>
            <person name="Franceschini L.M."/>
            <person name="Leite T.F."/>
            <person name="Margarido G.R.A."/>
            <person name="Almeida C.A."/>
            <person name="Ferrarezi J.A."/>
            <person name="Labate C.A."/>
        </authorList>
    </citation>
    <scope>NUCLEOTIDE SEQUENCE</scope>
    <source>
        <strain evidence="3">MF-1</strain>
    </source>
</reference>
<accession>A0A9Q3E1Q5</accession>
<feature type="region of interest" description="Disordered" evidence="2">
    <location>
        <begin position="167"/>
        <end position="195"/>
    </location>
</feature>
<feature type="region of interest" description="Disordered" evidence="2">
    <location>
        <begin position="260"/>
        <end position="288"/>
    </location>
</feature>
<evidence type="ECO:0008006" key="5">
    <source>
        <dbReference type="Google" id="ProtNLM"/>
    </source>
</evidence>
<evidence type="ECO:0000256" key="1">
    <source>
        <dbReference type="SAM" id="Coils"/>
    </source>
</evidence>
<evidence type="ECO:0000313" key="3">
    <source>
        <dbReference type="EMBL" id="MBW0512208.1"/>
    </source>
</evidence>
<protein>
    <recommendedName>
        <fullName evidence="5">Peroxin/Ferlin domain-containing protein</fullName>
    </recommendedName>
</protein>
<evidence type="ECO:0000313" key="4">
    <source>
        <dbReference type="Proteomes" id="UP000765509"/>
    </source>
</evidence>
<proteinExistence type="predicted"/>
<dbReference type="OrthoDB" id="2497985at2759"/>